<dbReference type="PRINTS" id="PR00969">
    <property type="entry name" value="CHAPERONPILI"/>
</dbReference>
<accession>A0A239N2G4</accession>
<dbReference type="Gene3D" id="2.60.40.10">
    <property type="entry name" value="Immunoglobulins"/>
    <property type="match status" value="2"/>
</dbReference>
<evidence type="ECO:0000256" key="5">
    <source>
        <dbReference type="ARBA" id="ARBA00022764"/>
    </source>
</evidence>
<dbReference type="Proteomes" id="UP000198309">
    <property type="component" value="Unassembled WGS sequence"/>
</dbReference>
<feature type="chain" id="PRO_5030041066" evidence="7">
    <location>
        <begin position="30"/>
        <end position="247"/>
    </location>
</feature>
<feature type="domain" description="Pili assembly chaperone C-terminal" evidence="9">
    <location>
        <begin position="178"/>
        <end position="238"/>
    </location>
</feature>
<evidence type="ECO:0000313" key="12">
    <source>
        <dbReference type="Proteomes" id="UP000198309"/>
    </source>
</evidence>
<dbReference type="InterPro" id="IPR016148">
    <property type="entry name" value="Pili_assmbl_chaperone_C"/>
</dbReference>
<proteinExistence type="inferred from homology"/>
<dbReference type="FunFam" id="2.60.40.10:FF:000458">
    <property type="entry name" value="Molecular chaperone FimC"/>
    <property type="match status" value="1"/>
</dbReference>
<dbReference type="GO" id="GO:0030288">
    <property type="term" value="C:outer membrane-bounded periplasmic space"/>
    <property type="evidence" value="ECO:0007669"/>
    <property type="project" value="InterPro"/>
</dbReference>
<dbReference type="SUPFAM" id="SSF49584">
    <property type="entry name" value="Periplasmic chaperone C-domain"/>
    <property type="match status" value="1"/>
</dbReference>
<keyword evidence="4 7" id="KW-0732">Signal</keyword>
<keyword evidence="5" id="KW-0574">Periplasm</keyword>
<evidence type="ECO:0000313" key="10">
    <source>
        <dbReference type="EMBL" id="SDK46511.1"/>
    </source>
</evidence>
<evidence type="ECO:0000259" key="8">
    <source>
        <dbReference type="Pfam" id="PF00345"/>
    </source>
</evidence>
<organism evidence="10 13">
    <name type="scientific">Pseudomonas delhiensis</name>
    <dbReference type="NCBI Taxonomy" id="366289"/>
    <lineage>
        <taxon>Bacteria</taxon>
        <taxon>Pseudomonadati</taxon>
        <taxon>Pseudomonadota</taxon>
        <taxon>Gammaproteobacteria</taxon>
        <taxon>Pseudomonadales</taxon>
        <taxon>Pseudomonadaceae</taxon>
        <taxon>Pseudomonas</taxon>
    </lineage>
</organism>
<dbReference type="EMBL" id="FZPC01000035">
    <property type="protein sequence ID" value="SNT49065.1"/>
    <property type="molecule type" value="Genomic_DNA"/>
</dbReference>
<evidence type="ECO:0000256" key="1">
    <source>
        <dbReference type="ARBA" id="ARBA00004418"/>
    </source>
</evidence>
<evidence type="ECO:0000313" key="13">
    <source>
        <dbReference type="Proteomes" id="UP000199693"/>
    </source>
</evidence>
<keyword evidence="6" id="KW-0143">Chaperone</keyword>
<comment type="similarity">
    <text evidence="2">Belongs to the periplasmic pilus chaperone family.</text>
</comment>
<sequence length="247" mass="26822">MMQGFPSLRPAWLAAGLLLLALGAPLAHAGVVIDGTRVIYPAKEREVTVRLTNQGRQPVLMQVWADRGDERSTPQTANAPFLITPPIFRLDPQKGQSVRLMFTGEKLPQDRESLFWFNSLEVPPIPAGADSNYMQIAVRSRLKLFYRPAGLPGDLDGAVGQVRWQLVRQGAGYALRGDNPSPYHLSYSGLTLAQGGRDYTAAGGMIAPFASQTFALDGFAGGAGAGQVRYRWLSDYGVAPERTANLH</sequence>
<dbReference type="Pfam" id="PF00345">
    <property type="entry name" value="PapD_N"/>
    <property type="match status" value="1"/>
</dbReference>
<evidence type="ECO:0000256" key="7">
    <source>
        <dbReference type="SAM" id="SignalP"/>
    </source>
</evidence>
<dbReference type="InterPro" id="IPR013783">
    <property type="entry name" value="Ig-like_fold"/>
</dbReference>
<keyword evidence="3" id="KW-1029">Fimbrium biogenesis</keyword>
<dbReference type="GO" id="GO:0071555">
    <property type="term" value="P:cell wall organization"/>
    <property type="evidence" value="ECO:0007669"/>
    <property type="project" value="InterPro"/>
</dbReference>
<reference evidence="10 13" key="1">
    <citation type="submission" date="2016-10" db="EMBL/GenBank/DDBJ databases">
        <authorList>
            <person name="de Groot N.N."/>
        </authorList>
    </citation>
    <scope>NUCLEOTIDE SEQUENCE [LARGE SCALE GENOMIC DNA]</scope>
    <source>
        <strain evidence="10 13">CCM 7361</strain>
    </source>
</reference>
<feature type="domain" description="Pili assembly chaperone N-terminal" evidence="8">
    <location>
        <begin position="30"/>
        <end position="151"/>
    </location>
</feature>
<dbReference type="InterPro" id="IPR036316">
    <property type="entry name" value="Pili_assmbl_chap_C_dom_sf"/>
</dbReference>
<dbReference type="InterPro" id="IPR050643">
    <property type="entry name" value="Periplasmic_pilus_chap"/>
</dbReference>
<evidence type="ECO:0000313" key="11">
    <source>
        <dbReference type="EMBL" id="SNT49065.1"/>
    </source>
</evidence>
<dbReference type="AlphaFoldDB" id="A0A239N2G4"/>
<evidence type="ECO:0000256" key="6">
    <source>
        <dbReference type="ARBA" id="ARBA00023186"/>
    </source>
</evidence>
<dbReference type="Pfam" id="PF02753">
    <property type="entry name" value="PapD_C"/>
    <property type="match status" value="1"/>
</dbReference>
<gene>
    <name evidence="10" type="ORF">SAMN05216189_103910</name>
    <name evidence="11" type="ORF">SAMN06295949_13545</name>
</gene>
<dbReference type="Proteomes" id="UP000199693">
    <property type="component" value="Unassembled WGS sequence"/>
</dbReference>
<protein>
    <submittedName>
        <fullName evidence="10">Chaperone protein EcpD</fullName>
    </submittedName>
</protein>
<dbReference type="InterPro" id="IPR001829">
    <property type="entry name" value="Pili_assmbl_chaperone_bac"/>
</dbReference>
<dbReference type="SUPFAM" id="SSF49354">
    <property type="entry name" value="PapD-like"/>
    <property type="match status" value="1"/>
</dbReference>
<reference evidence="11 12" key="2">
    <citation type="submission" date="2017-06" db="EMBL/GenBank/DDBJ databases">
        <authorList>
            <person name="Varghese N."/>
            <person name="Submissions S."/>
        </authorList>
    </citation>
    <scope>NUCLEOTIDE SEQUENCE [LARGE SCALE GENOMIC DNA]</scope>
    <source>
        <strain evidence="11 12">RLD-1</strain>
    </source>
</reference>
<dbReference type="InterPro" id="IPR008962">
    <property type="entry name" value="PapD-like_sf"/>
</dbReference>
<dbReference type="InterPro" id="IPR016147">
    <property type="entry name" value="Pili_assmbl_chaperone_N"/>
</dbReference>
<dbReference type="EMBL" id="FNEC01000039">
    <property type="protein sequence ID" value="SDK46511.1"/>
    <property type="molecule type" value="Genomic_DNA"/>
</dbReference>
<dbReference type="PANTHER" id="PTHR30251:SF2">
    <property type="entry name" value="FIMBRIAL CHAPERONE YADV-RELATED"/>
    <property type="match status" value="1"/>
</dbReference>
<feature type="signal peptide" evidence="7">
    <location>
        <begin position="1"/>
        <end position="29"/>
    </location>
</feature>
<keyword evidence="12" id="KW-1185">Reference proteome</keyword>
<evidence type="ECO:0000256" key="2">
    <source>
        <dbReference type="ARBA" id="ARBA00007399"/>
    </source>
</evidence>
<name>A0A239N2G4_9PSED</name>
<evidence type="ECO:0000256" key="3">
    <source>
        <dbReference type="ARBA" id="ARBA00022558"/>
    </source>
</evidence>
<evidence type="ECO:0000259" key="9">
    <source>
        <dbReference type="Pfam" id="PF02753"/>
    </source>
</evidence>
<comment type="subcellular location">
    <subcellularLocation>
        <location evidence="1">Periplasm</location>
    </subcellularLocation>
</comment>
<evidence type="ECO:0000256" key="4">
    <source>
        <dbReference type="ARBA" id="ARBA00022729"/>
    </source>
</evidence>
<dbReference type="PANTHER" id="PTHR30251">
    <property type="entry name" value="PILUS ASSEMBLY CHAPERONE"/>
    <property type="match status" value="1"/>
</dbReference>